<keyword evidence="2" id="KW-1185">Reference proteome</keyword>
<protein>
    <submittedName>
        <fullName evidence="1">Uncharacterized protein</fullName>
    </submittedName>
</protein>
<evidence type="ECO:0000313" key="1">
    <source>
        <dbReference type="EMBL" id="CAG9932850.1"/>
    </source>
</evidence>
<evidence type="ECO:0000313" key="2">
    <source>
        <dbReference type="Proteomes" id="UP000839052"/>
    </source>
</evidence>
<organism evidence="1 2">
    <name type="scientific">Candidatus Nitrotoga arctica</name>
    <dbReference type="NCBI Taxonomy" id="453162"/>
    <lineage>
        <taxon>Bacteria</taxon>
        <taxon>Pseudomonadati</taxon>
        <taxon>Pseudomonadota</taxon>
        <taxon>Betaproteobacteria</taxon>
        <taxon>Nitrosomonadales</taxon>
        <taxon>Gallionellaceae</taxon>
        <taxon>Candidatus Nitrotoga</taxon>
    </lineage>
</organism>
<name>A0ABM8YZ78_9PROT</name>
<proteinExistence type="predicted"/>
<dbReference type="Proteomes" id="UP000839052">
    <property type="component" value="Chromosome"/>
</dbReference>
<reference evidence="1 2" key="1">
    <citation type="submission" date="2021-10" db="EMBL/GenBank/DDBJ databases">
        <authorList>
            <person name="Koch H."/>
        </authorList>
    </citation>
    <scope>NUCLEOTIDE SEQUENCE [LARGE SCALE GENOMIC DNA]</scope>
    <source>
        <strain evidence="1">6680</strain>
    </source>
</reference>
<dbReference type="EMBL" id="OU912926">
    <property type="protein sequence ID" value="CAG9932850.1"/>
    <property type="molecule type" value="Genomic_DNA"/>
</dbReference>
<sequence length="51" mass="6038">MLKSWEYKPEIHKSIKINLNLIEIVKWYNHALLNNKFNIIPRVASSPSNMT</sequence>
<accession>A0ABM8YZ78</accession>
<gene>
    <name evidence="1" type="ORF">NTG6680_1597</name>
</gene>